<keyword evidence="4" id="KW-1185">Reference proteome</keyword>
<gene>
    <name evidence="3" type="ORF">HNQ50_004222</name>
</gene>
<protein>
    <recommendedName>
        <fullName evidence="2">CHRD domain-containing protein</fullName>
    </recommendedName>
</protein>
<dbReference type="EMBL" id="JACHHN010000011">
    <property type="protein sequence ID" value="MBB5193465.1"/>
    <property type="molecule type" value="Genomic_DNA"/>
</dbReference>
<evidence type="ECO:0000256" key="1">
    <source>
        <dbReference type="SAM" id="SignalP"/>
    </source>
</evidence>
<comment type="caution">
    <text evidence="3">The sequence shown here is derived from an EMBL/GenBank/DDBJ whole genome shotgun (WGS) entry which is preliminary data.</text>
</comment>
<dbReference type="AlphaFoldDB" id="A0A840RJI3"/>
<evidence type="ECO:0000313" key="3">
    <source>
        <dbReference type="EMBL" id="MBB5193465.1"/>
    </source>
</evidence>
<dbReference type="Proteomes" id="UP000543030">
    <property type="component" value="Unassembled WGS sequence"/>
</dbReference>
<dbReference type="Pfam" id="PF07452">
    <property type="entry name" value="CHRD"/>
    <property type="match status" value="1"/>
</dbReference>
<organism evidence="3 4">
    <name type="scientific">Silvimonas terrae</name>
    <dbReference type="NCBI Taxonomy" id="300266"/>
    <lineage>
        <taxon>Bacteria</taxon>
        <taxon>Pseudomonadati</taxon>
        <taxon>Pseudomonadota</taxon>
        <taxon>Betaproteobacteria</taxon>
        <taxon>Neisseriales</taxon>
        <taxon>Chitinibacteraceae</taxon>
        <taxon>Silvimonas</taxon>
    </lineage>
</organism>
<reference evidence="3 4" key="1">
    <citation type="submission" date="2020-08" db="EMBL/GenBank/DDBJ databases">
        <title>Genomic Encyclopedia of Type Strains, Phase IV (KMG-IV): sequencing the most valuable type-strain genomes for metagenomic binning, comparative biology and taxonomic classification.</title>
        <authorList>
            <person name="Goeker M."/>
        </authorList>
    </citation>
    <scope>NUCLEOTIDE SEQUENCE [LARGE SCALE GENOMIC DNA]</scope>
    <source>
        <strain evidence="3 4">DSM 18233</strain>
    </source>
</reference>
<evidence type="ECO:0000313" key="4">
    <source>
        <dbReference type="Proteomes" id="UP000543030"/>
    </source>
</evidence>
<dbReference type="RefSeq" id="WP_184103104.1">
    <property type="nucleotide sequence ID" value="NZ_JACHHN010000011.1"/>
</dbReference>
<accession>A0A840RJI3</accession>
<feature type="domain" description="CHRD" evidence="2">
    <location>
        <begin position="23"/>
        <end position="143"/>
    </location>
</feature>
<dbReference type="SMART" id="SM00754">
    <property type="entry name" value="CHRD"/>
    <property type="match status" value="1"/>
</dbReference>
<feature type="signal peptide" evidence="1">
    <location>
        <begin position="1"/>
        <end position="22"/>
    </location>
</feature>
<feature type="chain" id="PRO_5032771036" description="CHRD domain-containing protein" evidence="1">
    <location>
        <begin position="23"/>
        <end position="143"/>
    </location>
</feature>
<proteinExistence type="predicted"/>
<dbReference type="InterPro" id="IPR010895">
    <property type="entry name" value="CHRD"/>
</dbReference>
<sequence>MRRPALILLASVLALNVSAALAAKMTYSATLNAASEVPPKESDGTGIVQVEYDTDTKAINYTVNYSGLTGPATAAHFHGPAAAGVNAGVAVPVKGALLSPIEGSATLTDEQAKDLQAGQWYFNIHTAANPGGEIRGQLQELSK</sequence>
<dbReference type="PROSITE" id="PS50933">
    <property type="entry name" value="CHRD"/>
    <property type="match status" value="1"/>
</dbReference>
<evidence type="ECO:0000259" key="2">
    <source>
        <dbReference type="PROSITE" id="PS50933"/>
    </source>
</evidence>
<name>A0A840RJI3_9NEIS</name>
<keyword evidence="1" id="KW-0732">Signal</keyword>